<keyword evidence="1" id="KW-0732">Signal</keyword>
<evidence type="ECO:0000313" key="2">
    <source>
        <dbReference type="EMBL" id="PLB41444.1"/>
    </source>
</evidence>
<dbReference type="EMBL" id="KZ559120">
    <property type="protein sequence ID" value="PLB41444.1"/>
    <property type="molecule type" value="Genomic_DNA"/>
</dbReference>
<dbReference type="Proteomes" id="UP000234585">
    <property type="component" value="Unassembled WGS sequence"/>
</dbReference>
<feature type="signal peptide" evidence="1">
    <location>
        <begin position="1"/>
        <end position="22"/>
    </location>
</feature>
<gene>
    <name evidence="2" type="ORF">BDW47DRAFT_99082</name>
</gene>
<evidence type="ECO:0008006" key="4">
    <source>
        <dbReference type="Google" id="ProtNLM"/>
    </source>
</evidence>
<proteinExistence type="predicted"/>
<dbReference type="OrthoDB" id="10488660at2759"/>
<organism evidence="2 3">
    <name type="scientific">Aspergillus candidus</name>
    <dbReference type="NCBI Taxonomy" id="41067"/>
    <lineage>
        <taxon>Eukaryota</taxon>
        <taxon>Fungi</taxon>
        <taxon>Dikarya</taxon>
        <taxon>Ascomycota</taxon>
        <taxon>Pezizomycotina</taxon>
        <taxon>Eurotiomycetes</taxon>
        <taxon>Eurotiomycetidae</taxon>
        <taxon>Eurotiales</taxon>
        <taxon>Aspergillaceae</taxon>
        <taxon>Aspergillus</taxon>
        <taxon>Aspergillus subgen. Circumdati</taxon>
    </lineage>
</organism>
<evidence type="ECO:0000256" key="1">
    <source>
        <dbReference type="SAM" id="SignalP"/>
    </source>
</evidence>
<sequence>MALPSLSVLLSLVPVCWVRTNSFPVYHNHSSAIAWTFSMMEVAMPWCPDFPEIEVVGPSCHIERLEKHSRHRFVSSAAELLRVVHG</sequence>
<protein>
    <recommendedName>
        <fullName evidence="4">Secreted protein</fullName>
    </recommendedName>
</protein>
<accession>A0A2I2FLG4</accession>
<dbReference type="GeneID" id="36527967"/>
<dbReference type="AlphaFoldDB" id="A0A2I2FLG4"/>
<dbReference type="RefSeq" id="XP_024675456.1">
    <property type="nucleotide sequence ID" value="XM_024820807.1"/>
</dbReference>
<keyword evidence="3" id="KW-1185">Reference proteome</keyword>
<reference evidence="2 3" key="1">
    <citation type="submission" date="2017-12" db="EMBL/GenBank/DDBJ databases">
        <authorList>
            <consortium name="DOE Joint Genome Institute"/>
            <person name="Haridas S."/>
            <person name="Kjaerbolling I."/>
            <person name="Vesth T.C."/>
            <person name="Frisvad J.C."/>
            <person name="Nybo J.L."/>
            <person name="Theobald S."/>
            <person name="Kuo A."/>
            <person name="Bowyer P."/>
            <person name="Matsuda Y."/>
            <person name="Mondo S."/>
            <person name="Lyhne E.K."/>
            <person name="Kogle M.E."/>
            <person name="Clum A."/>
            <person name="Lipzen A."/>
            <person name="Salamov A."/>
            <person name="Ngan C.Y."/>
            <person name="Daum C."/>
            <person name="Chiniquy J."/>
            <person name="Barry K."/>
            <person name="LaButti K."/>
            <person name="Simmons B.A."/>
            <person name="Magnuson J.K."/>
            <person name="Mortensen U.H."/>
            <person name="Larsen T.O."/>
            <person name="Grigoriev I.V."/>
            <person name="Baker S.E."/>
            <person name="Andersen M.R."/>
            <person name="Nordberg H.P."/>
            <person name="Cantor M.N."/>
            <person name="Hua S.X."/>
        </authorList>
    </citation>
    <scope>NUCLEOTIDE SEQUENCE [LARGE SCALE GENOMIC DNA]</scope>
    <source>
        <strain evidence="2 3">CBS 102.13</strain>
    </source>
</reference>
<evidence type="ECO:0000313" key="3">
    <source>
        <dbReference type="Proteomes" id="UP000234585"/>
    </source>
</evidence>
<name>A0A2I2FLG4_ASPCN</name>
<feature type="chain" id="PRO_5014147619" description="Secreted protein" evidence="1">
    <location>
        <begin position="23"/>
        <end position="86"/>
    </location>
</feature>